<protein>
    <submittedName>
        <fullName evidence="1">Uncharacterized protein</fullName>
    </submittedName>
</protein>
<dbReference type="EMBL" id="JAVRRA010020458">
    <property type="protein sequence ID" value="KAK5164717.1"/>
    <property type="molecule type" value="Genomic_DNA"/>
</dbReference>
<name>A0ABR0LHR7_9PEZI</name>
<keyword evidence="2" id="KW-1185">Reference proteome</keyword>
<gene>
    <name evidence="1" type="ORF">LTR16_012098</name>
</gene>
<dbReference type="InterPro" id="IPR021827">
    <property type="entry name" value="Nup186/Nup192/Nup205"/>
</dbReference>
<sequence length="127" mass="14229">RSSFLEYAASEIRSTVKDDTPTLRARIQATLFGVTSLPNGQQIPTPTIFDLFDFVELDIGSSFSLPASKFLGDLDFEICKKDNSTPSSEYDLQSVGELLRLKEKEFKKVGLFTDPTDQQQLQQEIST</sequence>
<dbReference type="Pfam" id="PF11894">
    <property type="entry name" value="Nup192"/>
    <property type="match status" value="1"/>
</dbReference>
<proteinExistence type="predicted"/>
<reference evidence="1 2" key="1">
    <citation type="submission" date="2023-08" db="EMBL/GenBank/DDBJ databases">
        <title>Black Yeasts Isolated from many extreme environments.</title>
        <authorList>
            <person name="Coleine C."/>
            <person name="Stajich J.E."/>
            <person name="Selbmann L."/>
        </authorList>
    </citation>
    <scope>NUCLEOTIDE SEQUENCE [LARGE SCALE GENOMIC DNA]</scope>
    <source>
        <strain evidence="1 2">CCFEE 536</strain>
    </source>
</reference>
<accession>A0ABR0LHR7</accession>
<evidence type="ECO:0000313" key="1">
    <source>
        <dbReference type="EMBL" id="KAK5164717.1"/>
    </source>
</evidence>
<feature type="non-terminal residue" evidence="1">
    <location>
        <position position="127"/>
    </location>
</feature>
<evidence type="ECO:0000313" key="2">
    <source>
        <dbReference type="Proteomes" id="UP001357485"/>
    </source>
</evidence>
<dbReference type="Proteomes" id="UP001357485">
    <property type="component" value="Unassembled WGS sequence"/>
</dbReference>
<comment type="caution">
    <text evidence="1">The sequence shown here is derived from an EMBL/GenBank/DDBJ whole genome shotgun (WGS) entry which is preliminary data.</text>
</comment>
<feature type="non-terminal residue" evidence="1">
    <location>
        <position position="1"/>
    </location>
</feature>
<organism evidence="1 2">
    <name type="scientific">Cryomyces antarcticus</name>
    <dbReference type="NCBI Taxonomy" id="329879"/>
    <lineage>
        <taxon>Eukaryota</taxon>
        <taxon>Fungi</taxon>
        <taxon>Dikarya</taxon>
        <taxon>Ascomycota</taxon>
        <taxon>Pezizomycotina</taxon>
        <taxon>Dothideomycetes</taxon>
        <taxon>Dothideomycetes incertae sedis</taxon>
        <taxon>Cryomyces</taxon>
    </lineage>
</organism>